<gene>
    <name evidence="2" type="ORF">PCOR1329_LOCUS21083</name>
</gene>
<feature type="coiled-coil region" evidence="1">
    <location>
        <begin position="99"/>
        <end position="148"/>
    </location>
</feature>
<evidence type="ECO:0000313" key="2">
    <source>
        <dbReference type="EMBL" id="CAK0818975.1"/>
    </source>
</evidence>
<reference evidence="2" key="1">
    <citation type="submission" date="2023-10" db="EMBL/GenBank/DDBJ databases">
        <authorList>
            <person name="Chen Y."/>
            <person name="Shah S."/>
            <person name="Dougan E. K."/>
            <person name="Thang M."/>
            <person name="Chan C."/>
        </authorList>
    </citation>
    <scope>NUCLEOTIDE SEQUENCE [LARGE SCALE GENOMIC DNA]</scope>
</reference>
<comment type="caution">
    <text evidence="2">The sequence shown here is derived from an EMBL/GenBank/DDBJ whole genome shotgun (WGS) entry which is preliminary data.</text>
</comment>
<dbReference type="Proteomes" id="UP001189429">
    <property type="component" value="Unassembled WGS sequence"/>
</dbReference>
<organism evidence="2 3">
    <name type="scientific">Prorocentrum cordatum</name>
    <dbReference type="NCBI Taxonomy" id="2364126"/>
    <lineage>
        <taxon>Eukaryota</taxon>
        <taxon>Sar</taxon>
        <taxon>Alveolata</taxon>
        <taxon>Dinophyceae</taxon>
        <taxon>Prorocentrales</taxon>
        <taxon>Prorocentraceae</taxon>
        <taxon>Prorocentrum</taxon>
    </lineage>
</organism>
<sequence length="433" mass="48458">MLRDAESALIEDEGVLQEAGEDSQSSSFDRFVDDHFGDGGELADGVNLGDLLGEIEQYRPKKRKNKTHRHPWDTDNRTAALNVIIPLLQEDFKVKTNDLKAALRNFKAHQKELDFAKKEATLAMKDLRKEAERRRKVILERKKLKEDERMAVVTAKRLAREAMIKKAQTLMSAHGHSGEFDNLMGDYTLGLMLDVLMALPKAVDNPLFNKRLGKAKIDIANSVQDFLNITRRKTTKFVTASSRASDVELAFLMTRYFHEASFRVRSMVSDAEKTARDINVVMPKELRVAFFPVIRQMRAQAIPLRMNASTLASADQATACAQISGLMSNITTYNVRLSSMHTSFHEVWQLSELMLPHMSKIYPITPQVIDMVKDFMSLATTQVAALQEAADDIVTQVGPVISERMQCTWSAANRRLGAGLLAGLAALLAHALA</sequence>
<protein>
    <submittedName>
        <fullName evidence="2">Uncharacterized protein</fullName>
    </submittedName>
</protein>
<dbReference type="EMBL" id="CAUYUJ010006892">
    <property type="protein sequence ID" value="CAK0818975.1"/>
    <property type="molecule type" value="Genomic_DNA"/>
</dbReference>
<keyword evidence="3" id="KW-1185">Reference proteome</keyword>
<evidence type="ECO:0000313" key="3">
    <source>
        <dbReference type="Proteomes" id="UP001189429"/>
    </source>
</evidence>
<keyword evidence="1" id="KW-0175">Coiled coil</keyword>
<proteinExistence type="predicted"/>
<evidence type="ECO:0000256" key="1">
    <source>
        <dbReference type="SAM" id="Coils"/>
    </source>
</evidence>
<accession>A0ABN9RMG7</accession>
<name>A0ABN9RMG7_9DINO</name>